<evidence type="ECO:0000256" key="1">
    <source>
        <dbReference type="ARBA" id="ARBA00022527"/>
    </source>
</evidence>
<dbReference type="SUPFAM" id="SSF56112">
    <property type="entry name" value="Protein kinase-like (PK-like)"/>
    <property type="match status" value="1"/>
</dbReference>
<comment type="caution">
    <text evidence="8">The sequence shown here is derived from an EMBL/GenBank/DDBJ whole genome shotgun (WGS) entry which is preliminary data.</text>
</comment>
<dbReference type="Proteomes" id="UP001470230">
    <property type="component" value="Unassembled WGS sequence"/>
</dbReference>
<dbReference type="InterPro" id="IPR011009">
    <property type="entry name" value="Kinase-like_dom_sf"/>
</dbReference>
<dbReference type="Pfam" id="PF08238">
    <property type="entry name" value="Sel1"/>
    <property type="match status" value="9"/>
</dbReference>
<dbReference type="InterPro" id="IPR051681">
    <property type="entry name" value="Ser/Thr_Kinases-Pseudokinases"/>
</dbReference>
<reference evidence="8 9" key="1">
    <citation type="submission" date="2024-04" db="EMBL/GenBank/DDBJ databases">
        <title>Tritrichomonas musculus Genome.</title>
        <authorList>
            <person name="Alves-Ferreira E."/>
            <person name="Grigg M."/>
            <person name="Lorenzi H."/>
            <person name="Galac M."/>
        </authorList>
    </citation>
    <scope>NUCLEOTIDE SEQUENCE [LARGE SCALE GENOMIC DNA]</scope>
    <source>
        <strain evidence="8 9">EAF2021</strain>
    </source>
</reference>
<name>A0ABR2KAG0_9EUKA</name>
<evidence type="ECO:0000256" key="6">
    <source>
        <dbReference type="SAM" id="MobiDB-lite"/>
    </source>
</evidence>
<organism evidence="8 9">
    <name type="scientific">Tritrichomonas musculus</name>
    <dbReference type="NCBI Taxonomy" id="1915356"/>
    <lineage>
        <taxon>Eukaryota</taxon>
        <taxon>Metamonada</taxon>
        <taxon>Parabasalia</taxon>
        <taxon>Tritrichomonadida</taxon>
        <taxon>Tritrichomonadidae</taxon>
        <taxon>Tritrichomonas</taxon>
    </lineage>
</organism>
<dbReference type="PANTHER" id="PTHR44329:SF298">
    <property type="entry name" value="MIXED LINEAGE KINASE DOMAIN-LIKE PROTEIN"/>
    <property type="match status" value="1"/>
</dbReference>
<feature type="domain" description="Protein kinase" evidence="7">
    <location>
        <begin position="9"/>
        <end position="281"/>
    </location>
</feature>
<sequence>MNEIDLNKFTLKGFLGKGSFGEVRKVEEKETGNIFAAKISFSFLDEESKEDILELTREVNIMSMVHHPSVVMFIGFNLHDFYNDPKPVIITEYMKNGTLEEVINLERLSRSIWDDTKKLINIYGIAAAMAYLHSNHIIHRDLKPSNILIDEYLCPKISDFGLSKIKHQNSESLTMQSTANVKGTPIYISPEIYQNMEYNNESDVYAFAFIMYEIITNEQPFAECKSVEEIKKKVINGIRPKFPYPISDAYQDLIERCWNQDPSKRPTFDEIVDELKNDPSYLTDEIEKDDFFQYVDYIDEYKKTFDKTKKMIRLEDFIQNKTSSFKQVTVDRKKVSQMMRSMNKQSSLEQSSNSGEKIKESMHRSFQKSQTMLIKDSSQKSKSVQSFNKSETSQSLNSKDKSKSRRRSLFRKTKSKSVLFDLPDNECNEIIRDSEGDPQKQFLVGKYFIEGSNNFPQNTENGIKFLEKSIKDECIEAIIYYSNMLIKGDIVPKDLSKAKKILKKQLKKNDASVLYLYGKIEKKERNFQKAAKYFEKATKRGSTEAMHSYAKLCFNGKGCPQSYKNAQYYFYMAKKNGLDKRDSFLAKQTGDSLYCYGTKFYNGDELETNKEEAAKCFRLAVGKNDIASMVQYAYMLKNGIGVDIDKQDAFRLFQIAAQKGDSNAMFYIGDMLYNGDGVQTDEKEALKYLKSAINKGNSLARKKYPKLCEQPNVNQKEPASNIKQIKETADRGDANQSYKLGMMLLKGIDCHPNTKEGIRYIKYAADKNHVDAMFEYASILEKGQGVIQDQNAALHYYKLAADKGHASAKKSYTNILEQRKNEPILIKNFNSFPLKTKQYIISQIAPKYPNNSILEGLHKLASFLMTNELKEKKCFEILINDEFDLLHMIKLNTEYEIQISWEVSEVLFYYNVRFDVLNDIFHYYRSVFVELQYPSRIFEELFKWIFKVKSNVIQVMISIFIYGIRETDSRFMYNELISSVRLGSTVCKIAGDMFGELYAFKGCTSLTRISIPSSVTHIGADAFRNCSMLQYITIPSSVKSFDQSVFFGCTSLKEITLPSSVIDTGGSMFAECSSLTNVTLSNSLKKISDGFFKGCTSLTQVSIPSSVTEIGWNVFLRCTSLRQVSIPSSVTIIGENAFQKCTSLTQISIPPSVTEIGDDAFTGCTSLRRITVPFHLNISNIGIDSNTEVFYI</sequence>
<feature type="binding site" evidence="5">
    <location>
        <position position="38"/>
    </location>
    <ligand>
        <name>ATP</name>
        <dbReference type="ChEBI" id="CHEBI:30616"/>
    </ligand>
</feature>
<dbReference type="CDD" id="cd13999">
    <property type="entry name" value="STKc_MAP3K-like"/>
    <property type="match status" value="1"/>
</dbReference>
<keyword evidence="1" id="KW-0808">Transferase</keyword>
<dbReference type="Gene3D" id="1.25.40.10">
    <property type="entry name" value="Tetratricopeptide repeat domain"/>
    <property type="match status" value="3"/>
</dbReference>
<dbReference type="Pfam" id="PF13306">
    <property type="entry name" value="LRR_5"/>
    <property type="match status" value="1"/>
</dbReference>
<dbReference type="InterPro" id="IPR011990">
    <property type="entry name" value="TPR-like_helical_dom_sf"/>
</dbReference>
<dbReference type="InterPro" id="IPR017441">
    <property type="entry name" value="Protein_kinase_ATP_BS"/>
</dbReference>
<dbReference type="PROSITE" id="PS50005">
    <property type="entry name" value="TPR"/>
    <property type="match status" value="1"/>
</dbReference>
<feature type="compositionally biased region" description="Low complexity" evidence="6">
    <location>
        <begin position="380"/>
        <end position="390"/>
    </location>
</feature>
<dbReference type="Pfam" id="PF00069">
    <property type="entry name" value="Pkinase"/>
    <property type="match status" value="1"/>
</dbReference>
<dbReference type="InterPro" id="IPR000719">
    <property type="entry name" value="Prot_kinase_dom"/>
</dbReference>
<feature type="compositionally biased region" description="Polar residues" evidence="6">
    <location>
        <begin position="338"/>
        <end position="355"/>
    </location>
</feature>
<dbReference type="InterPro" id="IPR001245">
    <property type="entry name" value="Ser-Thr/Tyr_kinase_cat_dom"/>
</dbReference>
<keyword evidence="1" id="KW-0418">Kinase</keyword>
<feature type="region of interest" description="Disordered" evidence="6">
    <location>
        <begin position="329"/>
        <end position="410"/>
    </location>
</feature>
<evidence type="ECO:0000256" key="3">
    <source>
        <dbReference type="ARBA" id="ARBA00022840"/>
    </source>
</evidence>
<dbReference type="Gene3D" id="1.10.510.10">
    <property type="entry name" value="Transferase(Phosphotransferase) domain 1"/>
    <property type="match status" value="1"/>
</dbReference>
<dbReference type="EMBL" id="JAPFFF010000006">
    <property type="protein sequence ID" value="KAK8887863.1"/>
    <property type="molecule type" value="Genomic_DNA"/>
</dbReference>
<dbReference type="InterPro" id="IPR026906">
    <property type="entry name" value="LRR_5"/>
</dbReference>
<keyword evidence="4" id="KW-0802">TPR repeat</keyword>
<keyword evidence="2 5" id="KW-0547">Nucleotide-binding</keyword>
<dbReference type="SMART" id="SM00671">
    <property type="entry name" value="SEL1"/>
    <property type="match status" value="9"/>
</dbReference>
<dbReference type="InterPro" id="IPR006597">
    <property type="entry name" value="Sel1-like"/>
</dbReference>
<dbReference type="SUPFAM" id="SSF52058">
    <property type="entry name" value="L domain-like"/>
    <property type="match status" value="1"/>
</dbReference>
<dbReference type="PROSITE" id="PS00107">
    <property type="entry name" value="PROTEIN_KINASE_ATP"/>
    <property type="match status" value="1"/>
</dbReference>
<accession>A0ABR2KAG0</accession>
<keyword evidence="1" id="KW-0723">Serine/threonine-protein kinase</keyword>
<dbReference type="SUPFAM" id="SSF81901">
    <property type="entry name" value="HCP-like"/>
    <property type="match status" value="3"/>
</dbReference>
<dbReference type="InterPro" id="IPR019734">
    <property type="entry name" value="TPR_rpt"/>
</dbReference>
<dbReference type="PANTHER" id="PTHR44329">
    <property type="entry name" value="SERINE/THREONINE-PROTEIN KINASE TNNI3K-RELATED"/>
    <property type="match status" value="1"/>
</dbReference>
<evidence type="ECO:0000256" key="4">
    <source>
        <dbReference type="PROSITE-ProRule" id="PRU00339"/>
    </source>
</evidence>
<evidence type="ECO:0000313" key="8">
    <source>
        <dbReference type="EMBL" id="KAK8887863.1"/>
    </source>
</evidence>
<dbReference type="Gene3D" id="3.80.10.10">
    <property type="entry name" value="Ribonuclease Inhibitor"/>
    <property type="match status" value="2"/>
</dbReference>
<keyword evidence="9" id="KW-1185">Reference proteome</keyword>
<gene>
    <name evidence="8" type="ORF">M9Y10_038922</name>
</gene>
<dbReference type="PROSITE" id="PS00108">
    <property type="entry name" value="PROTEIN_KINASE_ST"/>
    <property type="match status" value="1"/>
</dbReference>
<dbReference type="PRINTS" id="PR00109">
    <property type="entry name" value="TYRKINASE"/>
</dbReference>
<dbReference type="InterPro" id="IPR032675">
    <property type="entry name" value="LRR_dom_sf"/>
</dbReference>
<keyword evidence="3 5" id="KW-0067">ATP-binding</keyword>
<dbReference type="InterPro" id="IPR008271">
    <property type="entry name" value="Ser/Thr_kinase_AS"/>
</dbReference>
<dbReference type="SMART" id="SM00220">
    <property type="entry name" value="S_TKc"/>
    <property type="match status" value="1"/>
</dbReference>
<feature type="repeat" description="TPR" evidence="4">
    <location>
        <begin position="511"/>
        <end position="544"/>
    </location>
</feature>
<dbReference type="PROSITE" id="PS50011">
    <property type="entry name" value="PROTEIN_KINASE_DOM"/>
    <property type="match status" value="1"/>
</dbReference>
<evidence type="ECO:0000256" key="5">
    <source>
        <dbReference type="PROSITE-ProRule" id="PRU10141"/>
    </source>
</evidence>
<protein>
    <recommendedName>
        <fullName evidence="7">Protein kinase domain-containing protein</fullName>
    </recommendedName>
</protein>
<evidence type="ECO:0000313" key="9">
    <source>
        <dbReference type="Proteomes" id="UP001470230"/>
    </source>
</evidence>
<evidence type="ECO:0000256" key="2">
    <source>
        <dbReference type="ARBA" id="ARBA00022741"/>
    </source>
</evidence>
<evidence type="ECO:0000259" key="7">
    <source>
        <dbReference type="PROSITE" id="PS50011"/>
    </source>
</evidence>
<proteinExistence type="predicted"/>